<proteinExistence type="predicted"/>
<comment type="caution">
    <text evidence="2">The sequence shown here is derived from an EMBL/GenBank/DDBJ whole genome shotgun (WGS) entry which is preliminary data.</text>
</comment>
<evidence type="ECO:0000313" key="3">
    <source>
        <dbReference type="Proteomes" id="UP000759298"/>
    </source>
</evidence>
<dbReference type="Proteomes" id="UP000759298">
    <property type="component" value="Unassembled WGS sequence"/>
</dbReference>
<organism evidence="2 3">
    <name type="scientific">Alteriqipengyuania abyssalis</name>
    <dbReference type="NCBI Taxonomy" id="2860200"/>
    <lineage>
        <taxon>Bacteria</taxon>
        <taxon>Pseudomonadati</taxon>
        <taxon>Pseudomonadota</taxon>
        <taxon>Alphaproteobacteria</taxon>
        <taxon>Sphingomonadales</taxon>
        <taxon>Erythrobacteraceae</taxon>
        <taxon>Alteriqipengyuania</taxon>
    </lineage>
</organism>
<evidence type="ECO:0000313" key="2">
    <source>
        <dbReference type="EMBL" id="MBY8337918.1"/>
    </source>
</evidence>
<dbReference type="EMBL" id="JAHWXP010000003">
    <property type="protein sequence ID" value="MBY8337918.1"/>
    <property type="molecule type" value="Genomic_DNA"/>
</dbReference>
<dbReference type="RefSeq" id="WP_222825405.1">
    <property type="nucleotide sequence ID" value="NZ_JAHWXP010000003.1"/>
</dbReference>
<gene>
    <name evidence="2" type="ORF">KYN89_12780</name>
</gene>
<protein>
    <submittedName>
        <fullName evidence="2">Uncharacterized protein</fullName>
    </submittedName>
</protein>
<feature type="signal peptide" evidence="1">
    <location>
        <begin position="1"/>
        <end position="21"/>
    </location>
</feature>
<name>A0ABS7PFS9_9SPHN</name>
<evidence type="ECO:0000256" key="1">
    <source>
        <dbReference type="SAM" id="SignalP"/>
    </source>
</evidence>
<feature type="chain" id="PRO_5045914875" evidence="1">
    <location>
        <begin position="22"/>
        <end position="196"/>
    </location>
</feature>
<accession>A0ABS7PFS9</accession>
<sequence length="196" mass="21702">MMRAFLLIASGLLMVPTVPAAAHKLIDAGETVTVAKSDLTVVPAIDWNRINERPGKEAERWTLDGELLNDVLFFAEVEDGDAIFREVDKRNSPLPRFSGNMLLIDLPDFLNSSMRIAKGHQTFSVDSVAPTTFLGQPGVSVSFSTVGNDDIRRRGRAVATIIDGELFMMTFEAPTIYFFERDLPHFEQLVASARLS</sequence>
<keyword evidence="3" id="KW-1185">Reference proteome</keyword>
<reference evidence="2 3" key="1">
    <citation type="submission" date="2021-07" db="EMBL/GenBank/DDBJ databases">
        <title>Alteriqipengyuania abyssalis NZ-12B nov, sp.nov isolated from deep sea sponge in pacific ocean.</title>
        <authorList>
            <person name="Tareen S."/>
            <person name="Wink J."/>
        </authorList>
    </citation>
    <scope>NUCLEOTIDE SEQUENCE [LARGE SCALE GENOMIC DNA]</scope>
    <source>
        <strain evidence="2 3">NZ-12B</strain>
    </source>
</reference>
<keyword evidence="1" id="KW-0732">Signal</keyword>